<evidence type="ECO:0000313" key="3">
    <source>
        <dbReference type="Proteomes" id="UP000184474"/>
    </source>
</evidence>
<dbReference type="EMBL" id="FRAA01000002">
    <property type="protein sequence ID" value="SHK01659.1"/>
    <property type="molecule type" value="Genomic_DNA"/>
</dbReference>
<dbReference type="InterPro" id="IPR005625">
    <property type="entry name" value="PepSY-ass_TM"/>
</dbReference>
<feature type="transmembrane region" description="Helical" evidence="1">
    <location>
        <begin position="196"/>
        <end position="216"/>
    </location>
</feature>
<keyword evidence="1" id="KW-0812">Transmembrane</keyword>
<evidence type="ECO:0000256" key="1">
    <source>
        <dbReference type="SAM" id="Phobius"/>
    </source>
</evidence>
<keyword evidence="3" id="KW-1185">Reference proteome</keyword>
<reference evidence="3" key="1">
    <citation type="submission" date="2016-11" db="EMBL/GenBank/DDBJ databases">
        <authorList>
            <person name="Varghese N."/>
            <person name="Submissions S."/>
        </authorList>
    </citation>
    <scope>NUCLEOTIDE SEQUENCE [LARGE SCALE GENOMIC DNA]</scope>
    <source>
        <strain evidence="3">DSM 26134</strain>
    </source>
</reference>
<name>A0A1M6P0Y5_REIAG</name>
<keyword evidence="1" id="KW-0472">Membrane</keyword>
<feature type="transmembrane region" description="Helical" evidence="1">
    <location>
        <begin position="248"/>
        <end position="268"/>
    </location>
</feature>
<dbReference type="AlphaFoldDB" id="A0A1M6P0Y5"/>
<dbReference type="PANTHER" id="PTHR34219">
    <property type="entry name" value="IRON-REGULATED INNER MEMBRANE PROTEIN-RELATED"/>
    <property type="match status" value="1"/>
</dbReference>
<feature type="transmembrane region" description="Helical" evidence="1">
    <location>
        <begin position="57"/>
        <end position="81"/>
    </location>
</feature>
<organism evidence="2 3">
    <name type="scientific">Reichenbachiella agariperforans</name>
    <dbReference type="NCBI Taxonomy" id="156994"/>
    <lineage>
        <taxon>Bacteria</taxon>
        <taxon>Pseudomonadati</taxon>
        <taxon>Bacteroidota</taxon>
        <taxon>Cytophagia</taxon>
        <taxon>Cytophagales</taxon>
        <taxon>Reichenbachiellaceae</taxon>
        <taxon>Reichenbachiella</taxon>
    </lineage>
</organism>
<evidence type="ECO:0000313" key="2">
    <source>
        <dbReference type="EMBL" id="SHK01659.1"/>
    </source>
</evidence>
<dbReference type="STRING" id="156994.SAMN04488028_102502"/>
<gene>
    <name evidence="2" type="ORF">SAMN04488028_102502</name>
</gene>
<dbReference type="Proteomes" id="UP000184474">
    <property type="component" value="Unassembled WGS sequence"/>
</dbReference>
<feature type="transmembrane region" description="Helical" evidence="1">
    <location>
        <begin position="21"/>
        <end position="37"/>
    </location>
</feature>
<feature type="transmembrane region" description="Helical" evidence="1">
    <location>
        <begin position="402"/>
        <end position="423"/>
    </location>
</feature>
<dbReference type="PANTHER" id="PTHR34219:SF3">
    <property type="entry name" value="BLL7967 PROTEIN"/>
    <property type="match status" value="1"/>
</dbReference>
<protein>
    <submittedName>
        <fullName evidence="2">Uncharacterized iron-regulated membrane protein</fullName>
    </submittedName>
</protein>
<accession>A0A1M6P0Y5</accession>
<dbReference type="Pfam" id="PF03929">
    <property type="entry name" value="PepSY_TM"/>
    <property type="match status" value="1"/>
</dbReference>
<proteinExistence type="predicted"/>
<sequence length="454" mass="51678">MKPTSSLDSSGSIDNKLSKPIVSRLLAYFITLITLPIDDNRPMKNKKSTLRQLNDWLHLWLGLVSGLVVFIVSITGCIYVYHDEIERALGSEPWKYVEVQDKEYIPPSVVLETAMAQMPDSKPTGLTYANRDGAAAVGFSSFTDGKRSFTAVFVNPYTGEFIKKQKFLGKDHFNFFRFILDGHRALWLPYDIGRPIVGVCTLIFLFLLVSGLIMWWPKNLKKSNRNKSFKIKWKGTFKRVNYDLHNVLGFYSLLLAFVIAVTGLVWSFEWFEDGLYYVTSAGDSKPGHHHPHSDTTQIDTATDSVSVLDLAWYKVMAEEKNQMAGMYMTPLMEDPDDAIEIIAYQDEGSWFNRNIYYYDQYTLERFRVQGDRFNEANFADQLDMLNLDLHMGSALGLTGKTIAFFISLICGSLPITGLIVWLNKKKAPGKKKKASKASKKGKLEIRENLEEQLV</sequence>
<keyword evidence="1" id="KW-1133">Transmembrane helix</keyword>